<gene>
    <name evidence="2" type="ORF">PPSIR1_24179</name>
</gene>
<dbReference type="STRING" id="391625.PPSIR1_24179"/>
<protein>
    <recommendedName>
        <fullName evidence="4">SlyX protein</fullName>
    </recommendedName>
</protein>
<keyword evidence="1" id="KW-0175">Coiled coil</keyword>
<dbReference type="RefSeq" id="WP_006974241.1">
    <property type="nucleotide sequence ID" value="NZ_ABCS01000062.1"/>
</dbReference>
<comment type="caution">
    <text evidence="2">The sequence shown here is derived from an EMBL/GenBank/DDBJ whole genome shotgun (WGS) entry which is preliminary data.</text>
</comment>
<evidence type="ECO:0000256" key="1">
    <source>
        <dbReference type="SAM" id="Coils"/>
    </source>
</evidence>
<organism evidence="2 3">
    <name type="scientific">Plesiocystis pacifica SIR-1</name>
    <dbReference type="NCBI Taxonomy" id="391625"/>
    <lineage>
        <taxon>Bacteria</taxon>
        <taxon>Pseudomonadati</taxon>
        <taxon>Myxococcota</taxon>
        <taxon>Polyangia</taxon>
        <taxon>Nannocystales</taxon>
        <taxon>Nannocystaceae</taxon>
        <taxon>Plesiocystis</taxon>
    </lineage>
</organism>
<evidence type="ECO:0008006" key="4">
    <source>
        <dbReference type="Google" id="ProtNLM"/>
    </source>
</evidence>
<feature type="coiled-coil region" evidence="1">
    <location>
        <begin position="30"/>
        <end position="57"/>
    </location>
</feature>
<dbReference type="AlphaFoldDB" id="A6GC00"/>
<dbReference type="InterPro" id="IPR007236">
    <property type="entry name" value="SlyX"/>
</dbReference>
<sequence>MSSTDEPKQADLEARVVELEIALSFERQTREALDEVVREFTARVEVLEARLSALGEQVRGTETDEVDDGSGYKFSG</sequence>
<evidence type="ECO:0000313" key="3">
    <source>
        <dbReference type="Proteomes" id="UP000005801"/>
    </source>
</evidence>
<reference evidence="2 3" key="1">
    <citation type="submission" date="2007-06" db="EMBL/GenBank/DDBJ databases">
        <authorList>
            <person name="Shimkets L."/>
            <person name="Ferriera S."/>
            <person name="Johnson J."/>
            <person name="Kravitz S."/>
            <person name="Beeson K."/>
            <person name="Sutton G."/>
            <person name="Rogers Y.-H."/>
            <person name="Friedman R."/>
            <person name="Frazier M."/>
            <person name="Venter J.C."/>
        </authorList>
    </citation>
    <scope>NUCLEOTIDE SEQUENCE [LARGE SCALE GENOMIC DNA]</scope>
    <source>
        <strain evidence="2 3">SIR-1</strain>
    </source>
</reference>
<dbReference type="EMBL" id="ABCS01000062">
    <property type="protein sequence ID" value="EDM76562.1"/>
    <property type="molecule type" value="Genomic_DNA"/>
</dbReference>
<accession>A6GC00</accession>
<name>A6GC00_9BACT</name>
<dbReference type="Pfam" id="PF04102">
    <property type="entry name" value="SlyX"/>
    <property type="match status" value="1"/>
</dbReference>
<dbReference type="Proteomes" id="UP000005801">
    <property type="component" value="Unassembled WGS sequence"/>
</dbReference>
<proteinExistence type="predicted"/>
<evidence type="ECO:0000313" key="2">
    <source>
        <dbReference type="EMBL" id="EDM76562.1"/>
    </source>
</evidence>
<keyword evidence="3" id="KW-1185">Reference proteome</keyword>